<reference evidence="3" key="1">
    <citation type="submission" date="2016-10" db="EMBL/GenBank/DDBJ databases">
        <authorList>
            <person name="Varghese N."/>
            <person name="Submissions S."/>
        </authorList>
    </citation>
    <scope>NUCLEOTIDE SEQUENCE [LARGE SCALE GENOMIC DNA]</scope>
    <source>
        <strain evidence="3">CGMCC 4.7047</strain>
    </source>
</reference>
<gene>
    <name evidence="2" type="ORF">SAMN05444716_101604</name>
</gene>
<feature type="region of interest" description="Disordered" evidence="1">
    <location>
        <begin position="25"/>
        <end position="45"/>
    </location>
</feature>
<dbReference type="EMBL" id="FPAB01000001">
    <property type="protein sequence ID" value="SFS41339.1"/>
    <property type="molecule type" value="Genomic_DNA"/>
</dbReference>
<protein>
    <submittedName>
        <fullName evidence="2">Uncharacterized protein</fullName>
    </submittedName>
</protein>
<organism evidence="2 3">
    <name type="scientific">Streptomyces harbinensis</name>
    <dbReference type="NCBI Taxonomy" id="1176198"/>
    <lineage>
        <taxon>Bacteria</taxon>
        <taxon>Bacillati</taxon>
        <taxon>Actinomycetota</taxon>
        <taxon>Actinomycetes</taxon>
        <taxon>Kitasatosporales</taxon>
        <taxon>Streptomycetaceae</taxon>
        <taxon>Streptomyces</taxon>
    </lineage>
</organism>
<keyword evidence="3" id="KW-1185">Reference proteome</keyword>
<dbReference type="STRING" id="1176198.SAMN05444716_101604"/>
<evidence type="ECO:0000313" key="2">
    <source>
        <dbReference type="EMBL" id="SFS41339.1"/>
    </source>
</evidence>
<proteinExistence type="predicted"/>
<name>A0A1I6PMC4_9ACTN</name>
<dbReference type="AlphaFoldDB" id="A0A1I6PMC4"/>
<accession>A0A1I6PMC4</accession>
<sequence length="45" mass="4780">MAKSTKLSKPAPTYSPDHCAVPSKVAAQITPSRPTCPLATADKRR</sequence>
<evidence type="ECO:0000313" key="3">
    <source>
        <dbReference type="Proteomes" id="UP000198873"/>
    </source>
</evidence>
<dbReference type="Proteomes" id="UP000198873">
    <property type="component" value="Unassembled WGS sequence"/>
</dbReference>
<evidence type="ECO:0000256" key="1">
    <source>
        <dbReference type="SAM" id="MobiDB-lite"/>
    </source>
</evidence>